<keyword evidence="3" id="KW-1185">Reference proteome</keyword>
<sequence length="243" mass="26825">MTPTDFATLQLENERLQMIITALAEQNRQLQQQVMQLQALYKDTSNLAHPNGWMQTDASNQPHPNGWISTDASNRSHPNGCMPTNTSNQDHPNGWIQTDASNRTSPNGYIPTNASNQDHPNGWIPTDASNRAADKEALHPNAAHFVTLPKPLQIDMALFKHLLREAGVGINSISLTSSATILWFCIQQPLHSSAKLMALTGFSEGGVSKRLIALKKLQLLHRSGYQYYTLTPKAIAIVKQALV</sequence>
<dbReference type="RefSeq" id="WP_379012611.1">
    <property type="nucleotide sequence ID" value="NZ_JBHSDC010000003.1"/>
</dbReference>
<organism evidence="2 3">
    <name type="scientific">Parasediminibacterium paludis</name>
    <dbReference type="NCBI Taxonomy" id="908966"/>
    <lineage>
        <taxon>Bacteria</taxon>
        <taxon>Pseudomonadati</taxon>
        <taxon>Bacteroidota</taxon>
        <taxon>Chitinophagia</taxon>
        <taxon>Chitinophagales</taxon>
        <taxon>Chitinophagaceae</taxon>
        <taxon>Parasediminibacterium</taxon>
    </lineage>
</organism>
<protein>
    <submittedName>
        <fullName evidence="2">Uncharacterized protein</fullName>
    </submittedName>
</protein>
<accession>A0ABV8PW91</accession>
<dbReference type="Proteomes" id="UP001595906">
    <property type="component" value="Unassembled WGS sequence"/>
</dbReference>
<evidence type="ECO:0000313" key="3">
    <source>
        <dbReference type="Proteomes" id="UP001595906"/>
    </source>
</evidence>
<evidence type="ECO:0000313" key="2">
    <source>
        <dbReference type="EMBL" id="MFC4231224.1"/>
    </source>
</evidence>
<gene>
    <name evidence="2" type="ORF">ACFOW1_04940</name>
</gene>
<comment type="caution">
    <text evidence="2">The sequence shown here is derived from an EMBL/GenBank/DDBJ whole genome shotgun (WGS) entry which is preliminary data.</text>
</comment>
<keyword evidence="1" id="KW-0175">Coiled coil</keyword>
<name>A0ABV8PW91_9BACT</name>
<feature type="coiled-coil region" evidence="1">
    <location>
        <begin position="13"/>
        <end position="47"/>
    </location>
</feature>
<proteinExistence type="predicted"/>
<reference evidence="3" key="1">
    <citation type="journal article" date="2019" name="Int. J. Syst. Evol. Microbiol.">
        <title>The Global Catalogue of Microorganisms (GCM) 10K type strain sequencing project: providing services to taxonomists for standard genome sequencing and annotation.</title>
        <authorList>
            <consortium name="The Broad Institute Genomics Platform"/>
            <consortium name="The Broad Institute Genome Sequencing Center for Infectious Disease"/>
            <person name="Wu L."/>
            <person name="Ma J."/>
        </authorList>
    </citation>
    <scope>NUCLEOTIDE SEQUENCE [LARGE SCALE GENOMIC DNA]</scope>
    <source>
        <strain evidence="3">CECT 8010</strain>
    </source>
</reference>
<evidence type="ECO:0000256" key="1">
    <source>
        <dbReference type="SAM" id="Coils"/>
    </source>
</evidence>
<dbReference type="EMBL" id="JBHSDC010000003">
    <property type="protein sequence ID" value="MFC4231224.1"/>
    <property type="molecule type" value="Genomic_DNA"/>
</dbReference>